<gene>
    <name evidence="2" type="ORF">BGO89_00015</name>
</gene>
<dbReference type="InterPro" id="IPR050708">
    <property type="entry name" value="T6SS_VgrG/RHS"/>
</dbReference>
<sequence length="322" mass="36470">MNTRIITRAAGGTKEIVFTDHLGSTVQVRRGTPEYGADQRAYTAFGEDVNLPNEALMGRMGYIGRETDNESALGFYGVRQYDAGYGRFLSVDPLWNKYTALTPYQYAGNNPITNYDNNGREIIPIGTEQEQMRLMEYVDCAIEFFAENGAYEAAATLLAAKNIKDVKIKFRFTTHDRSHEYPIMGANGRWQYPPSFNPYNNTLSWNPTVGSVVDNALISPYELLLHEFSHGVRSFLDEAQYFVDIDEEKSHDPQYDNVEERRVILGIETRTARILHRLLDSSRPSRSNHRAEVRKVAKPTDTPDVSKTDGQEASKSDSTKKD</sequence>
<proteinExistence type="predicted"/>
<protein>
    <recommendedName>
        <fullName evidence="4">RHS repeat-associated core domain-containing protein</fullName>
    </recommendedName>
</protein>
<dbReference type="Proteomes" id="UP000184233">
    <property type="component" value="Unassembled WGS sequence"/>
</dbReference>
<dbReference type="AlphaFoldDB" id="A0A1M3L2Y3"/>
<dbReference type="EMBL" id="MKVH01000010">
    <property type="protein sequence ID" value="OJX59585.1"/>
    <property type="molecule type" value="Genomic_DNA"/>
</dbReference>
<evidence type="ECO:0000256" key="1">
    <source>
        <dbReference type="SAM" id="MobiDB-lite"/>
    </source>
</evidence>
<feature type="compositionally biased region" description="Basic and acidic residues" evidence="1">
    <location>
        <begin position="304"/>
        <end position="322"/>
    </location>
</feature>
<comment type="caution">
    <text evidence="2">The sequence shown here is derived from an EMBL/GenBank/DDBJ whole genome shotgun (WGS) entry which is preliminary data.</text>
</comment>
<dbReference type="Gene3D" id="2.180.10.10">
    <property type="entry name" value="RHS repeat-associated core"/>
    <property type="match status" value="1"/>
</dbReference>
<accession>A0A1M3L2Y3</accession>
<dbReference type="PANTHER" id="PTHR32305">
    <property type="match status" value="1"/>
</dbReference>
<dbReference type="InterPro" id="IPR022385">
    <property type="entry name" value="Rhs_assc_core"/>
</dbReference>
<evidence type="ECO:0008006" key="4">
    <source>
        <dbReference type="Google" id="ProtNLM"/>
    </source>
</evidence>
<name>A0A1M3L2Y3_9BACT</name>
<evidence type="ECO:0000313" key="3">
    <source>
        <dbReference type="Proteomes" id="UP000184233"/>
    </source>
</evidence>
<reference evidence="2 3" key="1">
    <citation type="submission" date="2016-09" db="EMBL/GenBank/DDBJ databases">
        <title>Genome-resolved meta-omics ties microbial dynamics to process performance in biotechnology for thiocyanate degradation.</title>
        <authorList>
            <person name="Kantor R.S."/>
            <person name="Huddy R.J."/>
            <person name="Iyer R."/>
            <person name="Thomas B.C."/>
            <person name="Brown C.T."/>
            <person name="Anantharaman K."/>
            <person name="Tringe S."/>
            <person name="Hettich R.L."/>
            <person name="Harrison S.T."/>
            <person name="Banfield J.F."/>
        </authorList>
    </citation>
    <scope>NUCLEOTIDE SEQUENCE [LARGE SCALE GENOMIC DNA]</scope>
    <source>
        <strain evidence="2">59-99</strain>
    </source>
</reference>
<dbReference type="PANTHER" id="PTHR32305:SF15">
    <property type="entry name" value="PROTEIN RHSA-RELATED"/>
    <property type="match status" value="1"/>
</dbReference>
<evidence type="ECO:0000313" key="2">
    <source>
        <dbReference type="EMBL" id="OJX59585.1"/>
    </source>
</evidence>
<organism evidence="2 3">
    <name type="scientific">Candidatus Kapaibacterium thiocyanatum</name>
    <dbReference type="NCBI Taxonomy" id="1895771"/>
    <lineage>
        <taxon>Bacteria</taxon>
        <taxon>Pseudomonadati</taxon>
        <taxon>Candidatus Kapaibacteriota</taxon>
        <taxon>Candidatus Kapaibacteriia</taxon>
        <taxon>Candidatus Kapaibacteriales</taxon>
        <taxon>Candidatus Kapaibacteriaceae</taxon>
        <taxon>Candidatus Kapaibacterium</taxon>
    </lineage>
</organism>
<feature type="region of interest" description="Disordered" evidence="1">
    <location>
        <begin position="280"/>
        <end position="322"/>
    </location>
</feature>
<dbReference type="STRING" id="1895771.BGO89_00015"/>
<dbReference type="NCBIfam" id="TIGR03696">
    <property type="entry name" value="Rhs_assc_core"/>
    <property type="match status" value="1"/>
</dbReference>